<evidence type="ECO:0000256" key="7">
    <source>
        <dbReference type="ARBA" id="ARBA00035120"/>
    </source>
</evidence>
<dbReference type="InterPro" id="IPR003691">
    <property type="entry name" value="FluC"/>
</dbReference>
<keyword evidence="3 10" id="KW-0812">Transmembrane</keyword>
<comment type="similarity">
    <text evidence="7 10">Belongs to the fluoride channel Fluc/FEX (TC 1.A.43) family.</text>
</comment>
<organism evidence="11 12">
    <name type="scientific">Paenibacillus physcomitrellae</name>
    <dbReference type="NCBI Taxonomy" id="1619311"/>
    <lineage>
        <taxon>Bacteria</taxon>
        <taxon>Bacillati</taxon>
        <taxon>Bacillota</taxon>
        <taxon>Bacilli</taxon>
        <taxon>Bacillales</taxon>
        <taxon>Paenibacillaceae</taxon>
        <taxon>Paenibacillus</taxon>
    </lineage>
</organism>
<keyword evidence="10" id="KW-0406">Ion transport</keyword>
<comment type="activity regulation">
    <text evidence="10">Na(+) is not transported, but it plays an essential structural role and its presence is essential for fluoride channel function.</text>
</comment>
<dbReference type="PANTHER" id="PTHR28259">
    <property type="entry name" value="FLUORIDE EXPORT PROTEIN 1-RELATED"/>
    <property type="match status" value="1"/>
</dbReference>
<feature type="transmembrane region" description="Helical" evidence="10">
    <location>
        <begin position="99"/>
        <end position="117"/>
    </location>
</feature>
<feature type="transmembrane region" description="Helical" evidence="10">
    <location>
        <begin position="31"/>
        <end position="54"/>
    </location>
</feature>
<dbReference type="Pfam" id="PF02537">
    <property type="entry name" value="CRCB"/>
    <property type="match status" value="1"/>
</dbReference>
<proteinExistence type="inferred from homology"/>
<keyword evidence="4 10" id="KW-1133">Transmembrane helix</keyword>
<keyword evidence="10" id="KW-0813">Transport</keyword>
<feature type="binding site" evidence="10">
    <location>
        <position position="77"/>
    </location>
    <ligand>
        <name>Na(+)</name>
        <dbReference type="ChEBI" id="CHEBI:29101"/>
        <note>structural</note>
    </ligand>
</feature>
<dbReference type="Proteomes" id="UP000609323">
    <property type="component" value="Unassembled WGS sequence"/>
</dbReference>
<keyword evidence="12" id="KW-1185">Reference proteome</keyword>
<dbReference type="NCBIfam" id="TIGR00494">
    <property type="entry name" value="crcB"/>
    <property type="match status" value="1"/>
</dbReference>
<evidence type="ECO:0000313" key="12">
    <source>
        <dbReference type="Proteomes" id="UP000609323"/>
    </source>
</evidence>
<accession>A0ABQ1GFC9</accession>
<comment type="catalytic activity">
    <reaction evidence="8">
        <text>fluoride(in) = fluoride(out)</text>
        <dbReference type="Rhea" id="RHEA:76159"/>
        <dbReference type="ChEBI" id="CHEBI:17051"/>
    </reaction>
    <physiologicalReaction direction="left-to-right" evidence="8">
        <dbReference type="Rhea" id="RHEA:76160"/>
    </physiologicalReaction>
</comment>
<keyword evidence="10" id="KW-0915">Sodium</keyword>
<dbReference type="HAMAP" id="MF_00454">
    <property type="entry name" value="FluC"/>
    <property type="match status" value="1"/>
</dbReference>
<sequence>MIYLWVGLSGILGALLRYEMGQWIVLPGVSLFPLGTLIVNLTGCLVLAFFYTAAATRLKVSPHFRVAFGTGFIGSYTTFSTFCKEGIMLMKDGHAGTALAYILISLVGGYICAWLGVRLGSLKSVQTAGEGN</sequence>
<evidence type="ECO:0000256" key="3">
    <source>
        <dbReference type="ARBA" id="ARBA00022692"/>
    </source>
</evidence>
<keyword evidence="2 10" id="KW-1003">Cell membrane</keyword>
<evidence type="ECO:0000256" key="1">
    <source>
        <dbReference type="ARBA" id="ARBA00004651"/>
    </source>
</evidence>
<feature type="transmembrane region" description="Helical" evidence="10">
    <location>
        <begin position="66"/>
        <end position="87"/>
    </location>
</feature>
<feature type="binding site" evidence="10">
    <location>
        <position position="74"/>
    </location>
    <ligand>
        <name>Na(+)</name>
        <dbReference type="ChEBI" id="CHEBI:29101"/>
        <note>structural</note>
    </ligand>
</feature>
<keyword evidence="5 10" id="KW-0472">Membrane</keyword>
<keyword evidence="6 10" id="KW-0407">Ion channel</keyword>
<evidence type="ECO:0000256" key="10">
    <source>
        <dbReference type="HAMAP-Rule" id="MF_00454"/>
    </source>
</evidence>
<evidence type="ECO:0000256" key="2">
    <source>
        <dbReference type="ARBA" id="ARBA00022475"/>
    </source>
</evidence>
<dbReference type="EMBL" id="BMHF01000010">
    <property type="protein sequence ID" value="GGA42411.1"/>
    <property type="molecule type" value="Genomic_DNA"/>
</dbReference>
<evidence type="ECO:0000256" key="5">
    <source>
        <dbReference type="ARBA" id="ARBA00023136"/>
    </source>
</evidence>
<name>A0ABQ1GFC9_9BACL</name>
<comment type="subcellular location">
    <subcellularLocation>
        <location evidence="1 10">Cell membrane</location>
        <topology evidence="1 10">Multi-pass membrane protein</topology>
    </subcellularLocation>
</comment>
<keyword evidence="10" id="KW-0479">Metal-binding</keyword>
<reference evidence="12" key="1">
    <citation type="journal article" date="2019" name="Int. J. Syst. Evol. Microbiol.">
        <title>The Global Catalogue of Microorganisms (GCM) 10K type strain sequencing project: providing services to taxonomists for standard genome sequencing and annotation.</title>
        <authorList>
            <consortium name="The Broad Institute Genomics Platform"/>
            <consortium name="The Broad Institute Genome Sequencing Center for Infectious Disease"/>
            <person name="Wu L."/>
            <person name="Ma J."/>
        </authorList>
    </citation>
    <scope>NUCLEOTIDE SEQUENCE [LARGE SCALE GENOMIC DNA]</scope>
    <source>
        <strain evidence="12">CGMCC 1.15044</strain>
    </source>
</reference>
<evidence type="ECO:0000256" key="6">
    <source>
        <dbReference type="ARBA" id="ARBA00023303"/>
    </source>
</evidence>
<dbReference type="RefSeq" id="WP_094094541.1">
    <property type="nucleotide sequence ID" value="NZ_BMHF01000010.1"/>
</dbReference>
<evidence type="ECO:0000256" key="4">
    <source>
        <dbReference type="ARBA" id="ARBA00022989"/>
    </source>
</evidence>
<comment type="function">
    <text evidence="9 10">Fluoride-specific ion channel. Important for reducing fluoride concentration in the cell, thus reducing its toxicity.</text>
</comment>
<evidence type="ECO:0000256" key="9">
    <source>
        <dbReference type="ARBA" id="ARBA00049940"/>
    </source>
</evidence>
<dbReference type="PANTHER" id="PTHR28259:SF1">
    <property type="entry name" value="FLUORIDE EXPORT PROTEIN 1-RELATED"/>
    <property type="match status" value="1"/>
</dbReference>
<comment type="caution">
    <text evidence="11">The sequence shown here is derived from an EMBL/GenBank/DDBJ whole genome shotgun (WGS) entry which is preliminary data.</text>
</comment>
<evidence type="ECO:0000313" key="11">
    <source>
        <dbReference type="EMBL" id="GGA42411.1"/>
    </source>
</evidence>
<evidence type="ECO:0000256" key="8">
    <source>
        <dbReference type="ARBA" id="ARBA00035585"/>
    </source>
</evidence>
<gene>
    <name evidence="10" type="primary">fluC</name>
    <name evidence="10" type="synonym">crcB</name>
    <name evidence="11" type="ORF">GCM10010917_29630</name>
</gene>
<protein>
    <recommendedName>
        <fullName evidence="10">Fluoride-specific ion channel FluC</fullName>
    </recommendedName>
</protein>